<protein>
    <submittedName>
        <fullName evidence="3">Replication protein Rep</fullName>
    </submittedName>
</protein>
<dbReference type="Pfam" id="PF01051">
    <property type="entry name" value="Rep3_N"/>
    <property type="match status" value="1"/>
</dbReference>
<dbReference type="GO" id="GO:0003887">
    <property type="term" value="F:DNA-directed DNA polymerase activity"/>
    <property type="evidence" value="ECO:0007669"/>
    <property type="project" value="InterPro"/>
</dbReference>
<comment type="similarity">
    <text evidence="1">Belongs to the initiator RepB protein family.</text>
</comment>
<feature type="domain" description="Initiator Rep protein WH1" evidence="2">
    <location>
        <begin position="12"/>
        <end position="68"/>
    </location>
</feature>
<dbReference type="AlphaFoldDB" id="D2JCR6"/>
<dbReference type="InterPro" id="IPR000525">
    <property type="entry name" value="Initiator_Rep_WH1"/>
</dbReference>
<dbReference type="EMBL" id="GQ900466">
    <property type="protein sequence ID" value="ADA80391.1"/>
    <property type="molecule type" value="Genomic_DNA"/>
</dbReference>
<geneLocation type="plasmid" evidence="3">
    <name>SAP110B</name>
</geneLocation>
<evidence type="ECO:0000313" key="3">
    <source>
        <dbReference type="EMBL" id="ADA80391.1"/>
    </source>
</evidence>
<sequence length="82" mass="9987">MLIVNFRIYLFWLKNLQNKPQEKYLEIATFLGLKYILNSITNNFTKFELGKMTHFKSTYPKNMFRILKQYKHTGYMKVKAKK</sequence>
<gene>
    <name evidence="3" type="ORF">SAP110B_001</name>
</gene>
<reference evidence="3" key="2">
    <citation type="submission" date="2009-12" db="EMBL/GenBank/DDBJ databases">
        <authorList>
            <person name="Summers A.O."/>
            <person name="Shearer J."/>
            <person name="Wireman J."/>
        </authorList>
    </citation>
    <scope>NUCLEOTIDE SEQUENCE</scope>
    <source>
        <strain evidence="3">SK6536</strain>
        <plasmid evidence="3">SAP110B</plasmid>
    </source>
</reference>
<dbReference type="GO" id="GO:0006270">
    <property type="term" value="P:DNA replication initiation"/>
    <property type="evidence" value="ECO:0007669"/>
    <property type="project" value="InterPro"/>
</dbReference>
<reference evidence="3" key="1">
    <citation type="submission" date="2009-08" db="EMBL/GenBank/DDBJ databases">
        <authorList>
            <person name="Gill J."/>
            <person name="Borman J."/>
            <person name="Shetty J."/>
            <person name="Hostetler J."/>
            <person name="Durkin S."/>
            <person name="Montgomery B."/>
        </authorList>
    </citation>
    <scope>NUCLEOTIDE SEQUENCE</scope>
    <source>
        <strain evidence="3">SK6536</strain>
        <plasmid evidence="3">SAP110B</plasmid>
    </source>
</reference>
<evidence type="ECO:0000256" key="1">
    <source>
        <dbReference type="ARBA" id="ARBA00038283"/>
    </source>
</evidence>
<keyword evidence="3" id="KW-0614">Plasmid</keyword>
<organism evidence="3">
    <name type="scientific">Staphylococcus epidermidis</name>
    <dbReference type="NCBI Taxonomy" id="1282"/>
    <lineage>
        <taxon>Bacteria</taxon>
        <taxon>Bacillati</taxon>
        <taxon>Bacillota</taxon>
        <taxon>Bacilli</taxon>
        <taxon>Bacillales</taxon>
        <taxon>Staphylococcaceae</taxon>
        <taxon>Staphylococcus</taxon>
    </lineage>
</organism>
<name>D2JCR6_STAEP</name>
<evidence type="ECO:0000259" key="2">
    <source>
        <dbReference type="Pfam" id="PF01051"/>
    </source>
</evidence>
<accession>D2JCR6</accession>
<proteinExistence type="inferred from homology"/>